<dbReference type="PANTHER" id="PTHR35564">
    <property type="match status" value="1"/>
</dbReference>
<organism evidence="1 2">
    <name type="scientific">Vibrio amylolyticus</name>
    <dbReference type="NCBI Taxonomy" id="2847292"/>
    <lineage>
        <taxon>Bacteria</taxon>
        <taxon>Pseudomonadati</taxon>
        <taxon>Pseudomonadota</taxon>
        <taxon>Gammaproteobacteria</taxon>
        <taxon>Vibrionales</taxon>
        <taxon>Vibrionaceae</taxon>
        <taxon>Vibrio</taxon>
    </lineage>
</organism>
<evidence type="ECO:0000313" key="1">
    <source>
        <dbReference type="EMBL" id="MCK6263560.1"/>
    </source>
</evidence>
<name>A0A9X1XMC3_9VIBR</name>
<accession>A0A9X1XMC3</accession>
<dbReference type="PANTHER" id="PTHR35564:SF3">
    <property type="entry name" value="TYPE VI SECRETION SYSTEM BASEPLATE SUBUNIT TSSG"/>
    <property type="match status" value="1"/>
</dbReference>
<dbReference type="Proteomes" id="UP001139559">
    <property type="component" value="Unassembled WGS sequence"/>
</dbReference>
<dbReference type="NCBIfam" id="TIGR03347">
    <property type="entry name" value="VI_chp_1"/>
    <property type="match status" value="1"/>
</dbReference>
<proteinExistence type="predicted"/>
<protein>
    <submittedName>
        <fullName evidence="1">Type VI secretion system baseplate subunit TssG</fullName>
    </submittedName>
</protein>
<evidence type="ECO:0000313" key="2">
    <source>
        <dbReference type="Proteomes" id="UP001139559"/>
    </source>
</evidence>
<reference evidence="1" key="1">
    <citation type="submission" date="2021-11" db="EMBL/GenBank/DDBJ databases">
        <title>Vibrio ZSDE26 sp. nov. and Vibrio ZSDZ34 sp. nov., isolated from coastal seawater in Qingdao.</title>
        <authorList>
            <person name="Zhang P."/>
        </authorList>
    </citation>
    <scope>NUCLEOTIDE SEQUENCE</scope>
    <source>
        <strain evidence="1">ZSDE26</strain>
    </source>
</reference>
<dbReference type="Pfam" id="PF06996">
    <property type="entry name" value="T6SS_TssG"/>
    <property type="match status" value="1"/>
</dbReference>
<dbReference type="AlphaFoldDB" id="A0A9X1XMC3"/>
<dbReference type="EMBL" id="JAJHVV010000005">
    <property type="protein sequence ID" value="MCK6263560.1"/>
    <property type="molecule type" value="Genomic_DNA"/>
</dbReference>
<dbReference type="RefSeq" id="WP_248008641.1">
    <property type="nucleotide sequence ID" value="NZ_JAJHVV010000005.1"/>
</dbReference>
<gene>
    <name evidence="1" type="primary">tssG</name>
    <name evidence="1" type="ORF">KP803_09780</name>
</gene>
<sequence>MIEHLTNKSHEFSFFQAVSLLEKQYQYCDKSEYISLDQNKYFHQETITFKVSSKLSFPKSDMESITRLERNGNTYTEVEVNFLGLHGSSSPLPASYTEKLAGRDPDDNPVKDLFDFFHNRYLSMVYRVWKKYRYHVQYQSDAKDEFSGRVLHLAGLSKSIQETQVNNLDRAKLLSYTNQLSTRTRSPKLISGIVSHYFGISNVHVEEWIFRRVDIAPCQRNQLNRKNCRLGQNLHLGQSMSDLTGKFNLVINDLDFEQYSQFSKGGEHYLTLRELMRFILRDPMAWDLKLSLKLDCIPKNKLGESKRSVLGKTLWLGDAAPNNATIKLIGEV</sequence>
<comment type="caution">
    <text evidence="1">The sequence shown here is derived from an EMBL/GenBank/DDBJ whole genome shotgun (WGS) entry which is preliminary data.</text>
</comment>
<keyword evidence="2" id="KW-1185">Reference proteome</keyword>
<dbReference type="InterPro" id="IPR010732">
    <property type="entry name" value="T6SS_TssG-like"/>
</dbReference>